<evidence type="ECO:0000313" key="2">
    <source>
        <dbReference type="Proteomes" id="UP000011200"/>
    </source>
</evidence>
<accession>A0A2U9PQ21</accession>
<name>A0A2U9PQ21_MYCSE</name>
<proteinExistence type="predicted"/>
<reference evidence="2" key="2">
    <citation type="submission" date="2018-03" db="EMBL/GenBank/DDBJ databases">
        <authorList>
            <person name="Derbyshire K."/>
            <person name="Gray T.A."/>
            <person name="Champion M."/>
        </authorList>
    </citation>
    <scope>NUCLEOTIDE SEQUENCE [LARGE SCALE GENOMIC DNA]</scope>
    <source>
        <strain evidence="2">MKD8</strain>
    </source>
</reference>
<gene>
    <name evidence="1" type="ORF">D806_028780</name>
</gene>
<dbReference type="EMBL" id="CP027541">
    <property type="protein sequence ID" value="AWT53852.1"/>
    <property type="molecule type" value="Genomic_DNA"/>
</dbReference>
<reference evidence="1 2" key="1">
    <citation type="journal article" date="2013" name="Genome Announc.">
        <title>Draft genome sequence of MKD8, a conjugal recipient Mycobacterium smegmatis strain.</title>
        <authorList>
            <person name="Gray T.A."/>
            <person name="Palumbo M.J."/>
            <person name="Derbyshire K.M."/>
        </authorList>
    </citation>
    <scope>NUCLEOTIDE SEQUENCE [LARGE SCALE GENOMIC DNA]</scope>
    <source>
        <strain evidence="1 2">MKD8</strain>
    </source>
</reference>
<sequence length="115" mass="12643">MSTQADKDAGYWPYATRAAAGIVREALRHGEATHVLLLGECGVGKTLTEDYLDDDPRVVSWNTSPALRQLPAESRVGYVLLERGGARWCGTVPEEWGTRLRLAHVHSSWLKGGAR</sequence>
<protein>
    <submittedName>
        <fullName evidence="1">Uncharacterized protein</fullName>
    </submittedName>
</protein>
<dbReference type="Proteomes" id="UP000011200">
    <property type="component" value="Chromosome"/>
</dbReference>
<organism evidence="1 2">
    <name type="scientific">Mycolicibacterium smegmatis (strain MKD8)</name>
    <name type="common">Mycobacterium smegmatis</name>
    <dbReference type="NCBI Taxonomy" id="1214915"/>
    <lineage>
        <taxon>Bacteria</taxon>
        <taxon>Bacillati</taxon>
        <taxon>Actinomycetota</taxon>
        <taxon>Actinomycetes</taxon>
        <taxon>Mycobacteriales</taxon>
        <taxon>Mycobacteriaceae</taxon>
        <taxon>Mycolicibacterium</taxon>
    </lineage>
</organism>
<dbReference type="AlphaFoldDB" id="A0A2U9PQ21"/>
<evidence type="ECO:0000313" key="1">
    <source>
        <dbReference type="EMBL" id="AWT53852.1"/>
    </source>
</evidence>
<dbReference type="RefSeq" id="WP_003894290.1">
    <property type="nucleotide sequence ID" value="NZ_CP027541.1"/>
</dbReference>